<reference evidence="1 2" key="1">
    <citation type="submission" date="2016-11" db="EMBL/GenBank/DDBJ databases">
        <title>Draft Genome Sequences of Nine Cyanobacterial Strains from Diverse Habitats.</title>
        <authorList>
            <person name="Zhu T."/>
            <person name="Hou S."/>
            <person name="Lu X."/>
            <person name="Hess W.R."/>
        </authorList>
    </citation>
    <scope>NUCLEOTIDE SEQUENCE [LARGE SCALE GENOMIC DNA]</scope>
    <source>
        <strain evidence="1 2">NIES-30</strain>
    </source>
</reference>
<evidence type="ECO:0000313" key="2">
    <source>
        <dbReference type="Proteomes" id="UP000185557"/>
    </source>
</evidence>
<dbReference type="AlphaFoldDB" id="A0A1U7J0G5"/>
<dbReference type="RefSeq" id="WP_073610461.1">
    <property type="nucleotide sequence ID" value="NZ_MRCG01000019.1"/>
</dbReference>
<comment type="caution">
    <text evidence="1">The sequence shown here is derived from an EMBL/GenBank/DDBJ whole genome shotgun (WGS) entry which is preliminary data.</text>
</comment>
<proteinExistence type="predicted"/>
<dbReference type="OrthoDB" id="598363at2"/>
<dbReference type="STRING" id="549789.NIES30_21290"/>
<dbReference type="InterPro" id="IPR025354">
    <property type="entry name" value="DUF4258"/>
</dbReference>
<gene>
    <name evidence="1" type="ORF">NIES30_21290</name>
</gene>
<dbReference type="Pfam" id="PF14076">
    <property type="entry name" value="DUF4258"/>
    <property type="match status" value="1"/>
</dbReference>
<dbReference type="EMBL" id="MRCG01000019">
    <property type="protein sequence ID" value="OKH45020.1"/>
    <property type="molecule type" value="Genomic_DNA"/>
</dbReference>
<sequence length="88" mass="10117">MASDETSYNLSHHAELRLAERKIELAWVALTVAEPALVEHHPEDPTCQCAYRAIPEAGGRVLKVVYNRTTNPWHIVTIHFDRRMRGRL</sequence>
<name>A0A1U7J0G5_9CYAN</name>
<dbReference type="Proteomes" id="UP000185557">
    <property type="component" value="Unassembled WGS sequence"/>
</dbReference>
<accession>A0A1U7J0G5</accession>
<organism evidence="1 2">
    <name type="scientific">Phormidium tenue NIES-30</name>
    <dbReference type="NCBI Taxonomy" id="549789"/>
    <lineage>
        <taxon>Bacteria</taxon>
        <taxon>Bacillati</taxon>
        <taxon>Cyanobacteriota</taxon>
        <taxon>Cyanophyceae</taxon>
        <taxon>Oscillatoriophycideae</taxon>
        <taxon>Oscillatoriales</taxon>
        <taxon>Oscillatoriaceae</taxon>
        <taxon>Phormidium</taxon>
    </lineage>
</organism>
<keyword evidence="2" id="KW-1185">Reference proteome</keyword>
<evidence type="ECO:0000313" key="1">
    <source>
        <dbReference type="EMBL" id="OKH45020.1"/>
    </source>
</evidence>
<protein>
    <recommendedName>
        <fullName evidence="3">DUF4258 domain-containing protein</fullName>
    </recommendedName>
</protein>
<evidence type="ECO:0008006" key="3">
    <source>
        <dbReference type="Google" id="ProtNLM"/>
    </source>
</evidence>